<feature type="domain" description="Methyl-accepting transducer" evidence="6">
    <location>
        <begin position="270"/>
        <end position="499"/>
    </location>
</feature>
<dbReference type="AlphaFoldDB" id="A0A6P1TS26"/>
<accession>A0A6P1TS26</accession>
<dbReference type="CDD" id="cd06225">
    <property type="entry name" value="HAMP"/>
    <property type="match status" value="1"/>
</dbReference>
<dbReference type="SMART" id="SM00283">
    <property type="entry name" value="MA"/>
    <property type="match status" value="1"/>
</dbReference>
<dbReference type="GO" id="GO:0006935">
    <property type="term" value="P:chemotaxis"/>
    <property type="evidence" value="ECO:0007669"/>
    <property type="project" value="UniProtKB-KW"/>
</dbReference>
<feature type="domain" description="HAMP" evidence="7">
    <location>
        <begin position="213"/>
        <end position="265"/>
    </location>
</feature>
<evidence type="ECO:0000313" key="8">
    <source>
        <dbReference type="EMBL" id="QHQ62751.1"/>
    </source>
</evidence>
<dbReference type="Pfam" id="PF00015">
    <property type="entry name" value="MCPsignal"/>
    <property type="match status" value="1"/>
</dbReference>
<dbReference type="Proteomes" id="UP000464314">
    <property type="component" value="Chromosome"/>
</dbReference>
<feature type="transmembrane region" description="Helical" evidence="5">
    <location>
        <begin position="191"/>
        <end position="212"/>
    </location>
</feature>
<sequence length="572" mass="62661">MKWFLNMKIRAKLIACFIVLAIFTGIVGIVGISNMNTLNNTSMNMYHNDFLPSQDLAKIQTALQQVRADHLLVLYERDSTKFQTRMDEITSLVEQSNTLLENYKKTILGDSQNQTLYDNVLSCMENYRTVRNKNLDIIKNQKYDEALSDLDNVTNARVEADEALQKLVDYNKLLSTNTINTNAENFKKQTALMIGVMIIGIILAVLFGLLLANMISKQLNRLVKAANRIADGDLDVTIDVYSNDEVGILAKAFKKMTDNVNQVMTNINSAAEQVASGSKQVSDSSMALSQGATEQASSIEELTASLEEISSQTKLNAQNANQANDLAEVAKNNAEHGNLQMNEMLKAMEDINDSSSNISKIIKVIDEIAFQTNILALNAAVEAARAGQHGKGFAVVAEEVRNLAARSANAAKETTDMIEGSIKKVEIGTKIANETADALTKIVTDVTKAASLVGDIAVASNEQAVGIEQINQGIMQISEVIQTNSATSEEGASASEELSSQALLLREMVGNFKLKQNTTNYNSIDNISPDVLNMLENMAEKNRNPKKNRKEQGETAVPKPQITLNDNEFGKY</sequence>
<keyword evidence="1" id="KW-0145">Chemotaxis</keyword>
<evidence type="ECO:0000256" key="4">
    <source>
        <dbReference type="SAM" id="MobiDB-lite"/>
    </source>
</evidence>
<gene>
    <name evidence="8" type="ORF">Ana3638_19845</name>
</gene>
<organism evidence="8 9">
    <name type="scientific">Anaerocolumna sedimenticola</name>
    <dbReference type="NCBI Taxonomy" id="2696063"/>
    <lineage>
        <taxon>Bacteria</taxon>
        <taxon>Bacillati</taxon>
        <taxon>Bacillota</taxon>
        <taxon>Clostridia</taxon>
        <taxon>Lachnospirales</taxon>
        <taxon>Lachnospiraceae</taxon>
        <taxon>Anaerocolumna</taxon>
    </lineage>
</organism>
<evidence type="ECO:0000256" key="3">
    <source>
        <dbReference type="PROSITE-ProRule" id="PRU00284"/>
    </source>
</evidence>
<evidence type="ECO:0000259" key="6">
    <source>
        <dbReference type="PROSITE" id="PS50111"/>
    </source>
</evidence>
<keyword evidence="5" id="KW-0472">Membrane</keyword>
<keyword evidence="3" id="KW-0807">Transducer</keyword>
<dbReference type="PROSITE" id="PS50111">
    <property type="entry name" value="CHEMOTAXIS_TRANSDUC_2"/>
    <property type="match status" value="1"/>
</dbReference>
<proteinExistence type="inferred from homology"/>
<reference evidence="8 9" key="1">
    <citation type="submission" date="2020-01" db="EMBL/GenBank/DDBJ databases">
        <title>Genome analysis of Anaerocolumna sp. CBA3638.</title>
        <authorList>
            <person name="Kim J."/>
            <person name="Roh S.W."/>
        </authorList>
    </citation>
    <scope>NUCLEOTIDE SEQUENCE [LARGE SCALE GENOMIC DNA]</scope>
    <source>
        <strain evidence="8 9">CBA3638</strain>
    </source>
</reference>
<dbReference type="InterPro" id="IPR051310">
    <property type="entry name" value="MCP_chemotaxis"/>
</dbReference>
<dbReference type="Gene3D" id="6.10.340.10">
    <property type="match status" value="1"/>
</dbReference>
<dbReference type="RefSeq" id="WP_161839572.1">
    <property type="nucleotide sequence ID" value="NZ_CP048000.1"/>
</dbReference>
<dbReference type="InterPro" id="IPR003660">
    <property type="entry name" value="HAMP_dom"/>
</dbReference>
<dbReference type="GO" id="GO:0004888">
    <property type="term" value="F:transmembrane signaling receptor activity"/>
    <property type="evidence" value="ECO:0007669"/>
    <property type="project" value="TreeGrafter"/>
</dbReference>
<name>A0A6P1TS26_9FIRM</name>
<keyword evidence="9" id="KW-1185">Reference proteome</keyword>
<dbReference type="EMBL" id="CP048000">
    <property type="protein sequence ID" value="QHQ62751.1"/>
    <property type="molecule type" value="Genomic_DNA"/>
</dbReference>
<evidence type="ECO:0000256" key="1">
    <source>
        <dbReference type="ARBA" id="ARBA00022500"/>
    </source>
</evidence>
<evidence type="ECO:0000256" key="5">
    <source>
        <dbReference type="SAM" id="Phobius"/>
    </source>
</evidence>
<comment type="similarity">
    <text evidence="2">Belongs to the methyl-accepting chemotaxis (MCP) protein family.</text>
</comment>
<evidence type="ECO:0000259" key="7">
    <source>
        <dbReference type="PROSITE" id="PS50885"/>
    </source>
</evidence>
<keyword evidence="5" id="KW-0812">Transmembrane</keyword>
<dbReference type="KEGG" id="anr:Ana3638_19845"/>
<dbReference type="PANTHER" id="PTHR43531">
    <property type="entry name" value="PROTEIN ICFG"/>
    <property type="match status" value="1"/>
</dbReference>
<dbReference type="FunFam" id="1.10.287.950:FF:000001">
    <property type="entry name" value="Methyl-accepting chemotaxis sensory transducer"/>
    <property type="match status" value="1"/>
</dbReference>
<feature type="region of interest" description="Disordered" evidence="4">
    <location>
        <begin position="542"/>
        <end position="572"/>
    </location>
</feature>
<dbReference type="GO" id="GO:0005886">
    <property type="term" value="C:plasma membrane"/>
    <property type="evidence" value="ECO:0007669"/>
    <property type="project" value="TreeGrafter"/>
</dbReference>
<dbReference type="InterPro" id="IPR024478">
    <property type="entry name" value="HlyB_4HB_MCP"/>
</dbReference>
<keyword evidence="5" id="KW-1133">Transmembrane helix</keyword>
<dbReference type="PANTHER" id="PTHR43531:SF11">
    <property type="entry name" value="METHYL-ACCEPTING CHEMOTAXIS PROTEIN 3"/>
    <property type="match status" value="1"/>
</dbReference>
<dbReference type="Gene3D" id="1.10.287.950">
    <property type="entry name" value="Methyl-accepting chemotaxis protein"/>
    <property type="match status" value="1"/>
</dbReference>
<evidence type="ECO:0000256" key="2">
    <source>
        <dbReference type="ARBA" id="ARBA00029447"/>
    </source>
</evidence>
<dbReference type="InterPro" id="IPR004089">
    <property type="entry name" value="MCPsignal_dom"/>
</dbReference>
<evidence type="ECO:0000313" key="9">
    <source>
        <dbReference type="Proteomes" id="UP000464314"/>
    </source>
</evidence>
<dbReference type="Pfam" id="PF12729">
    <property type="entry name" value="4HB_MCP_1"/>
    <property type="match status" value="1"/>
</dbReference>
<dbReference type="CDD" id="cd11386">
    <property type="entry name" value="MCP_signal"/>
    <property type="match status" value="1"/>
</dbReference>
<protein>
    <submittedName>
        <fullName evidence="8">HAMP domain-containing protein</fullName>
    </submittedName>
</protein>
<dbReference type="PROSITE" id="PS50885">
    <property type="entry name" value="HAMP"/>
    <property type="match status" value="1"/>
</dbReference>
<dbReference type="Pfam" id="PF00672">
    <property type="entry name" value="HAMP"/>
    <property type="match status" value="1"/>
</dbReference>
<dbReference type="GO" id="GO:0007165">
    <property type="term" value="P:signal transduction"/>
    <property type="evidence" value="ECO:0007669"/>
    <property type="project" value="UniProtKB-KW"/>
</dbReference>
<dbReference type="SMART" id="SM00304">
    <property type="entry name" value="HAMP"/>
    <property type="match status" value="1"/>
</dbReference>
<dbReference type="SUPFAM" id="SSF58104">
    <property type="entry name" value="Methyl-accepting chemotaxis protein (MCP) signaling domain"/>
    <property type="match status" value="1"/>
</dbReference>